<dbReference type="EMBL" id="CP003098">
    <property type="protein sequence ID" value="AET31824.1"/>
    <property type="molecule type" value="Genomic_DNA"/>
</dbReference>
<dbReference type="KEGG" id="pyr:P186_0370"/>
<keyword evidence="2" id="KW-1185">Reference proteome</keyword>
<dbReference type="STRING" id="1104324.P186_0370"/>
<dbReference type="GeneID" id="11594635"/>
<dbReference type="Pfam" id="PF07381">
    <property type="entry name" value="EarA"/>
    <property type="match status" value="1"/>
</dbReference>
<dbReference type="HOGENOM" id="CLU_174518_0_0_2"/>
<evidence type="ECO:0000313" key="1">
    <source>
        <dbReference type="EMBL" id="AET31824.1"/>
    </source>
</evidence>
<dbReference type="BioCyc" id="PSP1104324:GJSN-359-MONOMER"/>
<evidence type="ECO:0000313" key="2">
    <source>
        <dbReference type="Proteomes" id="UP000005867"/>
    </source>
</evidence>
<protein>
    <recommendedName>
        <fullName evidence="3">Transcriptional regulator</fullName>
    </recommendedName>
</protein>
<dbReference type="RefSeq" id="WP_014287652.1">
    <property type="nucleotide sequence ID" value="NC_016645.1"/>
</dbReference>
<gene>
    <name evidence="1" type="ORF">P186_0370</name>
</gene>
<proteinExistence type="predicted"/>
<dbReference type="eggNOG" id="arCOG03422">
    <property type="taxonomic scope" value="Archaea"/>
</dbReference>
<organism evidence="1 2">
    <name type="scientific">Pyrobaculum ferrireducens</name>
    <dbReference type="NCBI Taxonomy" id="1104324"/>
    <lineage>
        <taxon>Archaea</taxon>
        <taxon>Thermoproteota</taxon>
        <taxon>Thermoprotei</taxon>
        <taxon>Thermoproteales</taxon>
        <taxon>Thermoproteaceae</taxon>
        <taxon>Pyrobaculum</taxon>
    </lineage>
</organism>
<reference evidence="1 2" key="1">
    <citation type="journal article" date="2012" name="J. Bacteriol.">
        <title>Complete genome sequence of strain 1860, a crenarchaeon of the genus pyrobaculum able to grow with various electron acceptors.</title>
        <authorList>
            <person name="Mardanov A.V."/>
            <person name="Gumerov V.M."/>
            <person name="Slobodkina G.B."/>
            <person name="Beletsky A.V."/>
            <person name="Bonch-Osmolovskaya E.A."/>
            <person name="Ravin N.V."/>
            <person name="Skryabin K.G."/>
        </authorList>
    </citation>
    <scope>NUCLEOTIDE SEQUENCE [LARGE SCALE GENOMIC DNA]</scope>
    <source>
        <strain evidence="1 2">1860</strain>
    </source>
</reference>
<evidence type="ECO:0008006" key="3">
    <source>
        <dbReference type="Google" id="ProtNLM"/>
    </source>
</evidence>
<accession>G7VGB3</accession>
<dbReference type="AlphaFoldDB" id="G7VGB3"/>
<sequence>MILASAVQGIGRVLRALRRSRVKRDVLNYLCSIYPESAYPALIADAVGASYENVVGALRGLGERYRREDSLLGLGLVEEVNMGRAKFYRVRDGAVEICRSLAGHGG</sequence>
<dbReference type="Proteomes" id="UP000005867">
    <property type="component" value="Chromosome"/>
</dbReference>
<name>G7VGB3_9CREN</name>
<dbReference type="OrthoDB" id="371799at2157"/>
<dbReference type="InterPro" id="IPR010863">
    <property type="entry name" value="EarA-like"/>
</dbReference>